<dbReference type="GO" id="GO:0016020">
    <property type="term" value="C:membrane"/>
    <property type="evidence" value="ECO:0007669"/>
    <property type="project" value="InterPro"/>
</dbReference>
<evidence type="ECO:0000313" key="6">
    <source>
        <dbReference type="EMBL" id="SHI10524.1"/>
    </source>
</evidence>
<evidence type="ECO:0000256" key="1">
    <source>
        <dbReference type="ARBA" id="ARBA00023224"/>
    </source>
</evidence>
<dbReference type="GO" id="GO:0004888">
    <property type="term" value="F:transmembrane signaling receptor activity"/>
    <property type="evidence" value="ECO:0007669"/>
    <property type="project" value="InterPro"/>
</dbReference>
<dbReference type="PANTHER" id="PTHR32089">
    <property type="entry name" value="METHYL-ACCEPTING CHEMOTAXIS PROTEIN MCPB"/>
    <property type="match status" value="1"/>
</dbReference>
<gene>
    <name evidence="6" type="ORF">SAMN02745941_01937</name>
</gene>
<dbReference type="InterPro" id="IPR004089">
    <property type="entry name" value="MCPsignal_dom"/>
</dbReference>
<dbReference type="InterPro" id="IPR004090">
    <property type="entry name" value="Chemotax_Me-accpt_rcpt"/>
</dbReference>
<evidence type="ECO:0000256" key="2">
    <source>
        <dbReference type="ARBA" id="ARBA00029447"/>
    </source>
</evidence>
<dbReference type="SUPFAM" id="SSF58104">
    <property type="entry name" value="Methyl-accepting chemotaxis protein (MCP) signaling domain"/>
    <property type="match status" value="1"/>
</dbReference>
<dbReference type="Gene3D" id="1.10.287.950">
    <property type="entry name" value="Methyl-accepting chemotaxis protein"/>
    <property type="match status" value="1"/>
</dbReference>
<feature type="domain" description="Methyl-accepting transducer" evidence="5">
    <location>
        <begin position="313"/>
        <end position="563"/>
    </location>
</feature>
<proteinExistence type="inferred from homology"/>
<evidence type="ECO:0000256" key="4">
    <source>
        <dbReference type="SAM" id="Phobius"/>
    </source>
</evidence>
<name>A0A1M5YF40_9CLOT</name>
<dbReference type="SUPFAM" id="SSF111126">
    <property type="entry name" value="Ligand-binding domain in the NO signalling and Golgi transport"/>
    <property type="match status" value="1"/>
</dbReference>
<dbReference type="Gene3D" id="3.90.1520.10">
    <property type="entry name" value="H-NOX domain"/>
    <property type="match status" value="1"/>
</dbReference>
<dbReference type="GO" id="GO:0006935">
    <property type="term" value="P:chemotaxis"/>
    <property type="evidence" value="ECO:0007669"/>
    <property type="project" value="InterPro"/>
</dbReference>
<dbReference type="GO" id="GO:0007165">
    <property type="term" value="P:signal transduction"/>
    <property type="evidence" value="ECO:0007669"/>
    <property type="project" value="UniProtKB-KW"/>
</dbReference>
<feature type="transmembrane region" description="Helical" evidence="4">
    <location>
        <begin position="225"/>
        <end position="244"/>
    </location>
</feature>
<dbReference type="Pfam" id="PF00015">
    <property type="entry name" value="MCPsignal"/>
    <property type="match status" value="1"/>
</dbReference>
<dbReference type="AlphaFoldDB" id="A0A1M5YF40"/>
<accession>A0A1M5YF40</accession>
<dbReference type="InterPro" id="IPR038158">
    <property type="entry name" value="H-NOX_domain_sf"/>
</dbReference>
<dbReference type="GO" id="GO:0020037">
    <property type="term" value="F:heme binding"/>
    <property type="evidence" value="ECO:0007669"/>
    <property type="project" value="InterPro"/>
</dbReference>
<dbReference type="EMBL" id="FQXU01000006">
    <property type="protein sequence ID" value="SHI10524.1"/>
    <property type="molecule type" value="Genomic_DNA"/>
</dbReference>
<keyword evidence="4" id="KW-0472">Membrane</keyword>
<keyword evidence="4" id="KW-0812">Transmembrane</keyword>
<evidence type="ECO:0000313" key="7">
    <source>
        <dbReference type="Proteomes" id="UP000184241"/>
    </source>
</evidence>
<dbReference type="InterPro" id="IPR011644">
    <property type="entry name" value="Heme_NO-bd"/>
</dbReference>
<dbReference type="RefSeq" id="WP_073018978.1">
    <property type="nucleotide sequence ID" value="NZ_FQXU01000006.1"/>
</dbReference>
<reference evidence="6 7" key="1">
    <citation type="submission" date="2016-11" db="EMBL/GenBank/DDBJ databases">
        <authorList>
            <person name="Jaros S."/>
            <person name="Januszkiewicz K."/>
            <person name="Wedrychowicz H."/>
        </authorList>
    </citation>
    <scope>NUCLEOTIDE SEQUENCE [LARGE SCALE GENOMIC DNA]</scope>
    <source>
        <strain evidence="6 7">DSM 6191</strain>
    </source>
</reference>
<dbReference type="PRINTS" id="PR00260">
    <property type="entry name" value="CHEMTRNSDUCR"/>
</dbReference>
<keyword evidence="1 3" id="KW-0807">Transducer</keyword>
<dbReference type="PANTHER" id="PTHR32089:SF112">
    <property type="entry name" value="LYSOZYME-LIKE PROTEIN-RELATED"/>
    <property type="match status" value="1"/>
</dbReference>
<feature type="transmembrane region" description="Helical" evidence="4">
    <location>
        <begin position="198"/>
        <end position="219"/>
    </location>
</feature>
<dbReference type="InterPro" id="IPR024096">
    <property type="entry name" value="NO_sig/Golgi_transp_ligand-bd"/>
</dbReference>
<dbReference type="PROSITE" id="PS50111">
    <property type="entry name" value="CHEMOTAXIS_TRANSDUC_2"/>
    <property type="match status" value="1"/>
</dbReference>
<evidence type="ECO:0000259" key="5">
    <source>
        <dbReference type="PROSITE" id="PS50111"/>
    </source>
</evidence>
<evidence type="ECO:0000256" key="3">
    <source>
        <dbReference type="PROSITE-ProRule" id="PRU00284"/>
    </source>
</evidence>
<keyword evidence="4" id="KW-1133">Transmembrane helix</keyword>
<dbReference type="Pfam" id="PF07700">
    <property type="entry name" value="HNOB"/>
    <property type="match status" value="1"/>
</dbReference>
<protein>
    <submittedName>
        <fullName evidence="6">Methyl-accepting chemotaxis protein</fullName>
    </submittedName>
</protein>
<comment type="similarity">
    <text evidence="2">Belongs to the methyl-accepting chemotaxis (MCP) protein family.</text>
</comment>
<sequence>MKGTVVSTWMKTCSNMYSKECVEDALASAGLDRHKIFSPLEDVDDAIINKLISNIAQANKVSISELWRKIGVDNIKAFFKDYPAFFKHENLYTFLKSMYDVHVIVVKRIPGAKPPLLNLEPISKREAIFEYSSKRGMFDYFQGLIEGASKHFNEKLSTEEISRTPDNLKLKLTFENDIYVKKSYKINKILSFGFLKDVGAKVTILSTLIIAILNLLVYFTAKDLLIYTSIASGLIGSFVANYILHRPMKVIINDLERLKQHNYVDDLYLETNDSYEKFYDLIKDYKKVITEDFVGFKGVTDEINTFSAEVSNIANKMNSTSEEIGGVVEQVANAAILQTSEIEGSVAMLKDSVQSIVYVTKKEHENKGELENAVAKITNSYKNTKATSDKLNDVLVEFGNVKTNSLELQEKAKGITQIVSLVSSIAEQTNLLALNASIEAARAGEAGRGFAVVAEEVRKLAEQSQQAVNDITGSLNQIIGEIDNVVTDIGTQFDVLKEENSKLNVAVSYSDSANTTINLVANKMIETSDLLEKETGSMSEVYSKIESLVSIAEENTAASEEVSSSVLMYTEDIRNLTKSIQEFKQLAEQFNDDMDKYKI</sequence>
<organism evidence="6 7">
    <name type="scientific">Clostridium intestinale DSM 6191</name>
    <dbReference type="NCBI Taxonomy" id="1121320"/>
    <lineage>
        <taxon>Bacteria</taxon>
        <taxon>Bacillati</taxon>
        <taxon>Bacillota</taxon>
        <taxon>Clostridia</taxon>
        <taxon>Eubacteriales</taxon>
        <taxon>Clostridiaceae</taxon>
        <taxon>Clostridium</taxon>
    </lineage>
</organism>
<dbReference type="SMART" id="SM00283">
    <property type="entry name" value="MA"/>
    <property type="match status" value="1"/>
</dbReference>
<dbReference type="Proteomes" id="UP000184241">
    <property type="component" value="Unassembled WGS sequence"/>
</dbReference>